<comment type="caution">
    <text evidence="1">The sequence shown here is derived from an EMBL/GenBank/DDBJ whole genome shotgun (WGS) entry which is preliminary data.</text>
</comment>
<sequence length="73" mass="8120">MEGSYRASVGYTGYITAEQNSLGSAERYHTARDDCLGVLSRQRTGRSERTASSSSESFTITGKRPVFGFRYRV</sequence>
<protein>
    <submittedName>
        <fullName evidence="1">Uncharacterized protein</fullName>
    </submittedName>
</protein>
<dbReference type="Proteomes" id="UP000007813">
    <property type="component" value="Unassembled WGS sequence"/>
</dbReference>
<evidence type="ECO:0000313" key="1">
    <source>
        <dbReference type="EMBL" id="EJN58148.1"/>
    </source>
</evidence>
<evidence type="ECO:0000313" key="2">
    <source>
        <dbReference type="Proteomes" id="UP000007813"/>
    </source>
</evidence>
<dbReference type="AlphaFoldDB" id="J2ZYQ0"/>
<reference evidence="1 2" key="1">
    <citation type="journal article" date="2012" name="J. Bacteriol.">
        <title>Draft Genome Sequence of the Extremely Halophilic Archaeon Halogranum salarium B-1T.</title>
        <authorList>
            <person name="Kim K.K."/>
            <person name="Lee K.C."/>
            <person name="Lee J.S."/>
        </authorList>
    </citation>
    <scope>NUCLEOTIDE SEQUENCE [LARGE SCALE GENOMIC DNA]</scope>
    <source>
        <strain evidence="1 2">B-1</strain>
    </source>
</reference>
<organism evidence="1 2">
    <name type="scientific">Halogranum salarium B-1</name>
    <dbReference type="NCBI Taxonomy" id="1210908"/>
    <lineage>
        <taxon>Archaea</taxon>
        <taxon>Methanobacteriati</taxon>
        <taxon>Methanobacteriota</taxon>
        <taxon>Stenosarchaea group</taxon>
        <taxon>Halobacteria</taxon>
        <taxon>Halobacteriales</taxon>
        <taxon>Haloferacaceae</taxon>
    </lineage>
</organism>
<accession>J2ZYQ0</accession>
<name>J2ZYQ0_9EURY</name>
<gene>
    <name evidence="1" type="ORF">HSB1_35650</name>
</gene>
<proteinExistence type="predicted"/>
<dbReference type="EMBL" id="ALJD01000009">
    <property type="protein sequence ID" value="EJN58148.1"/>
    <property type="molecule type" value="Genomic_DNA"/>
</dbReference>